<name>A0A518E2P0_9BACT</name>
<reference evidence="9 10" key="1">
    <citation type="submission" date="2019-02" db="EMBL/GenBank/DDBJ databases">
        <title>Deep-cultivation of Planctomycetes and their phenomic and genomic characterization uncovers novel biology.</title>
        <authorList>
            <person name="Wiegand S."/>
            <person name="Jogler M."/>
            <person name="Boedeker C."/>
            <person name="Pinto D."/>
            <person name="Vollmers J."/>
            <person name="Rivas-Marin E."/>
            <person name="Kohn T."/>
            <person name="Peeters S.H."/>
            <person name="Heuer A."/>
            <person name="Rast P."/>
            <person name="Oberbeckmann S."/>
            <person name="Bunk B."/>
            <person name="Jeske O."/>
            <person name="Meyerdierks A."/>
            <person name="Storesund J.E."/>
            <person name="Kallscheuer N."/>
            <person name="Luecker S."/>
            <person name="Lage O.M."/>
            <person name="Pohl T."/>
            <person name="Merkel B.J."/>
            <person name="Hornburger P."/>
            <person name="Mueller R.-W."/>
            <person name="Bruemmer F."/>
            <person name="Labrenz M."/>
            <person name="Spormann A.M."/>
            <person name="Op den Camp H."/>
            <person name="Overmann J."/>
            <person name="Amann R."/>
            <person name="Jetten M.S.M."/>
            <person name="Mascher T."/>
            <person name="Medema M.H."/>
            <person name="Devos D.P."/>
            <person name="Kaster A.-K."/>
            <person name="Ovreas L."/>
            <person name="Rohde M."/>
            <person name="Galperin M.Y."/>
            <person name="Jogler C."/>
        </authorList>
    </citation>
    <scope>NUCLEOTIDE SEQUENCE [LARGE SCALE GENOMIC DNA]</scope>
    <source>
        <strain evidence="9 10">Pla85_3_4</strain>
    </source>
</reference>
<comment type="cofactor">
    <cofactor evidence="1">
        <name>Ca(2+)</name>
        <dbReference type="ChEBI" id="CHEBI:29108"/>
    </cofactor>
</comment>
<dbReference type="GO" id="GO:0005737">
    <property type="term" value="C:cytoplasm"/>
    <property type="evidence" value="ECO:0007669"/>
    <property type="project" value="TreeGrafter"/>
</dbReference>
<dbReference type="EMBL" id="CP036433">
    <property type="protein sequence ID" value="QDU98361.1"/>
    <property type="molecule type" value="Genomic_DNA"/>
</dbReference>
<comment type="similarity">
    <text evidence="2">Belongs to the sulfatase family.</text>
</comment>
<dbReference type="SUPFAM" id="SSF53649">
    <property type="entry name" value="Alkaline phosphatase-like"/>
    <property type="match status" value="1"/>
</dbReference>
<keyword evidence="4 7" id="KW-0732">Signal</keyword>
<sequence length="492" mass="54009" precursor="true">MRNAVASFGLAVCCWVGLIGPVASAAEESAPKRNVLFIISDDLGAQSLGCYGNTQCRTPHLDALAAKGAVFTRTYTQYPVCGPSRAALMSGMYAQAIGVFGNGGATRFTQNLGDRPSFPQHFRQHGYHTARVSKIYHMRVPGDITAGVDGPDHIASWTERFNCQAPEQWTEGEAVNLTRGKLKPDPQRSIHYGLGYGTAFYVVRDPTDGAAQADHQAAAKAIELLEQRAADRQPFFLAVGLVRPHVPLVAPASFFEPYPAEEMKLAQRVENDRDDIPARGLGMSSMNSGLTTKLKQQQVLEAYYAAVSYMDAQVGKIIAAVDRLGLRENTIIVFTADHGYHLGEHDLWQKMSLHEESTRIPLIFSIPGQKPMQSLALSQQIDIYPTLADLCGLPLPSHLQGKSLAPVLRGEQTQVHESVYCLRGQGDHLLRTERWALLQYSGKGGTELYDMDADPLQFTNLAKDPAHQETLRQLEQQLLAKLAEIGMTKAEK</sequence>
<keyword evidence="5 9" id="KW-0378">Hydrolase</keyword>
<dbReference type="InterPro" id="IPR017850">
    <property type="entry name" value="Alkaline_phosphatase_core_sf"/>
</dbReference>
<evidence type="ECO:0000259" key="8">
    <source>
        <dbReference type="Pfam" id="PF00884"/>
    </source>
</evidence>
<gene>
    <name evidence="9" type="primary">betC_14</name>
    <name evidence="9" type="ORF">Pla8534_62290</name>
</gene>
<evidence type="ECO:0000313" key="10">
    <source>
        <dbReference type="Proteomes" id="UP000317648"/>
    </source>
</evidence>
<evidence type="ECO:0000313" key="9">
    <source>
        <dbReference type="EMBL" id="QDU98361.1"/>
    </source>
</evidence>
<dbReference type="InterPro" id="IPR000917">
    <property type="entry name" value="Sulfatase_N"/>
</dbReference>
<evidence type="ECO:0000256" key="6">
    <source>
        <dbReference type="ARBA" id="ARBA00022837"/>
    </source>
</evidence>
<dbReference type="OrthoDB" id="9782218at2"/>
<evidence type="ECO:0000256" key="2">
    <source>
        <dbReference type="ARBA" id="ARBA00008779"/>
    </source>
</evidence>
<dbReference type="RefSeq" id="WP_145057553.1">
    <property type="nucleotide sequence ID" value="NZ_CP036433.1"/>
</dbReference>
<dbReference type="PANTHER" id="PTHR45953">
    <property type="entry name" value="IDURONATE 2-SULFATASE"/>
    <property type="match status" value="1"/>
</dbReference>
<dbReference type="Gene3D" id="3.40.720.10">
    <property type="entry name" value="Alkaline Phosphatase, subunit A"/>
    <property type="match status" value="1"/>
</dbReference>
<evidence type="ECO:0000256" key="5">
    <source>
        <dbReference type="ARBA" id="ARBA00022801"/>
    </source>
</evidence>
<feature type="domain" description="Sulfatase N-terminal" evidence="8">
    <location>
        <begin position="33"/>
        <end position="392"/>
    </location>
</feature>
<dbReference type="InterPro" id="IPR035874">
    <property type="entry name" value="IDS"/>
</dbReference>
<keyword evidence="3" id="KW-0479">Metal-binding</keyword>
<keyword evidence="10" id="KW-1185">Reference proteome</keyword>
<evidence type="ECO:0000256" key="3">
    <source>
        <dbReference type="ARBA" id="ARBA00022723"/>
    </source>
</evidence>
<evidence type="ECO:0000256" key="1">
    <source>
        <dbReference type="ARBA" id="ARBA00001913"/>
    </source>
</evidence>
<feature type="signal peptide" evidence="7">
    <location>
        <begin position="1"/>
        <end position="25"/>
    </location>
</feature>
<protein>
    <submittedName>
        <fullName evidence="9">Choline-sulfatase</fullName>
        <ecNumber evidence="9">3.1.6.6</ecNumber>
    </submittedName>
</protein>
<keyword evidence="6" id="KW-0106">Calcium</keyword>
<dbReference type="Proteomes" id="UP000317648">
    <property type="component" value="Chromosome"/>
</dbReference>
<dbReference type="CDD" id="cd16030">
    <property type="entry name" value="iduronate-2-sulfatase"/>
    <property type="match status" value="1"/>
</dbReference>
<dbReference type="GO" id="GO:0047753">
    <property type="term" value="F:choline-sulfatase activity"/>
    <property type="evidence" value="ECO:0007669"/>
    <property type="project" value="UniProtKB-EC"/>
</dbReference>
<dbReference type="EC" id="3.1.6.6" evidence="9"/>
<dbReference type="Pfam" id="PF00884">
    <property type="entry name" value="Sulfatase"/>
    <property type="match status" value="1"/>
</dbReference>
<dbReference type="GO" id="GO:0004423">
    <property type="term" value="F:iduronate-2-sulfatase activity"/>
    <property type="evidence" value="ECO:0007669"/>
    <property type="project" value="InterPro"/>
</dbReference>
<dbReference type="PANTHER" id="PTHR45953:SF1">
    <property type="entry name" value="IDURONATE 2-SULFATASE"/>
    <property type="match status" value="1"/>
</dbReference>
<evidence type="ECO:0000256" key="7">
    <source>
        <dbReference type="SAM" id="SignalP"/>
    </source>
</evidence>
<accession>A0A518E2P0</accession>
<evidence type="ECO:0000256" key="4">
    <source>
        <dbReference type="ARBA" id="ARBA00022729"/>
    </source>
</evidence>
<feature type="chain" id="PRO_5021958835" evidence="7">
    <location>
        <begin position="26"/>
        <end position="492"/>
    </location>
</feature>
<dbReference type="KEGG" id="lcre:Pla8534_62290"/>
<proteinExistence type="inferred from homology"/>
<dbReference type="AlphaFoldDB" id="A0A518E2P0"/>
<organism evidence="9 10">
    <name type="scientific">Lignipirellula cremea</name>
    <dbReference type="NCBI Taxonomy" id="2528010"/>
    <lineage>
        <taxon>Bacteria</taxon>
        <taxon>Pseudomonadati</taxon>
        <taxon>Planctomycetota</taxon>
        <taxon>Planctomycetia</taxon>
        <taxon>Pirellulales</taxon>
        <taxon>Pirellulaceae</taxon>
        <taxon>Lignipirellula</taxon>
    </lineage>
</organism>
<dbReference type="GO" id="GO:0046872">
    <property type="term" value="F:metal ion binding"/>
    <property type="evidence" value="ECO:0007669"/>
    <property type="project" value="UniProtKB-KW"/>
</dbReference>